<dbReference type="Proteomes" id="UP001501444">
    <property type="component" value="Unassembled WGS sequence"/>
</dbReference>
<dbReference type="InterPro" id="IPR011965">
    <property type="entry name" value="PaaX_trns_reg"/>
</dbReference>
<dbReference type="InterPro" id="IPR012906">
    <property type="entry name" value="PaaX-like_N"/>
</dbReference>
<dbReference type="PANTHER" id="PTHR30319">
    <property type="entry name" value="PHENYLACETIC ACID REGULATOR-RELATED TRANSCRIPTIONAL REPRESSOR"/>
    <property type="match status" value="1"/>
</dbReference>
<dbReference type="InterPro" id="IPR036390">
    <property type="entry name" value="WH_DNA-bd_sf"/>
</dbReference>
<evidence type="ECO:0000259" key="2">
    <source>
        <dbReference type="Pfam" id="PF08223"/>
    </source>
</evidence>
<gene>
    <name evidence="4" type="ORF">GCM10010170_010050</name>
</gene>
<dbReference type="Pfam" id="PF08223">
    <property type="entry name" value="PaaX_C"/>
    <property type="match status" value="1"/>
</dbReference>
<dbReference type="InterPro" id="IPR048846">
    <property type="entry name" value="PaaX-like_central"/>
</dbReference>
<dbReference type="RefSeq" id="WP_344611027.1">
    <property type="nucleotide sequence ID" value="NZ_BAAARV010000006.1"/>
</dbReference>
<accession>A0ABN3FJK5</accession>
<evidence type="ECO:0000313" key="4">
    <source>
        <dbReference type="EMBL" id="GAA2331515.1"/>
    </source>
</evidence>
<dbReference type="SUPFAM" id="SSF46785">
    <property type="entry name" value="Winged helix' DNA-binding domain"/>
    <property type="match status" value="1"/>
</dbReference>
<evidence type="ECO:0000259" key="1">
    <source>
        <dbReference type="Pfam" id="PF07848"/>
    </source>
</evidence>
<evidence type="ECO:0000259" key="3">
    <source>
        <dbReference type="Pfam" id="PF20803"/>
    </source>
</evidence>
<sequence length="274" mass="31027">MTDAARNTRSVVFDLFGDFIRYEGGAIGLSKLCQLLAPFEVQPDAARATMTRLRTEGWFSSERSGRTVMYSLTPKGLSMLDEGRERIFNRDDAAWDGTWHLVTYQVPEDRRSVRDVLRKRLAFLGYGALAPATWVSPRDHADRVTALANELTADEPGLHLTQLTARTGSRESDREMAHRCWQLAELNGQYRDWLADWRPTFPRVHSGASRGSDALVTRVNLVRSYRRFPFADPGLPAELLPHPWHGDTAWSEFIAAYRALGAESGAWFRTVLDE</sequence>
<dbReference type="Pfam" id="PF20803">
    <property type="entry name" value="PaaX_M"/>
    <property type="match status" value="1"/>
</dbReference>
<name>A0ABN3FJK5_9ACTN</name>
<dbReference type="Gene3D" id="1.20.58.1460">
    <property type="match status" value="1"/>
</dbReference>
<proteinExistence type="predicted"/>
<dbReference type="Gene3D" id="3.30.70.2650">
    <property type="match status" value="1"/>
</dbReference>
<protein>
    <submittedName>
        <fullName evidence="4">PaaX family transcriptional regulator C-terminal domain-containing protein</fullName>
    </submittedName>
</protein>
<feature type="domain" description="Transcriptional repressor PaaX-like central Cas2-like" evidence="3">
    <location>
        <begin position="93"/>
        <end position="176"/>
    </location>
</feature>
<dbReference type="Pfam" id="PF07848">
    <property type="entry name" value="PaaX"/>
    <property type="match status" value="1"/>
</dbReference>
<dbReference type="PIRSF" id="PIRSF020623">
    <property type="entry name" value="PaaX"/>
    <property type="match status" value="1"/>
</dbReference>
<dbReference type="PANTHER" id="PTHR30319:SF1">
    <property type="entry name" value="TRANSCRIPTIONAL REPRESSOR PAAX"/>
    <property type="match status" value="1"/>
</dbReference>
<dbReference type="Gene3D" id="1.10.10.10">
    <property type="entry name" value="Winged helix-like DNA-binding domain superfamily/Winged helix DNA-binding domain"/>
    <property type="match status" value="1"/>
</dbReference>
<organism evidence="4 5">
    <name type="scientific">Dactylosporangium salmoneum</name>
    <dbReference type="NCBI Taxonomy" id="53361"/>
    <lineage>
        <taxon>Bacteria</taxon>
        <taxon>Bacillati</taxon>
        <taxon>Actinomycetota</taxon>
        <taxon>Actinomycetes</taxon>
        <taxon>Micromonosporales</taxon>
        <taxon>Micromonosporaceae</taxon>
        <taxon>Dactylosporangium</taxon>
    </lineage>
</organism>
<dbReference type="EMBL" id="BAAARV010000006">
    <property type="protein sequence ID" value="GAA2331515.1"/>
    <property type="molecule type" value="Genomic_DNA"/>
</dbReference>
<dbReference type="InterPro" id="IPR036388">
    <property type="entry name" value="WH-like_DNA-bd_sf"/>
</dbReference>
<feature type="domain" description="Transcriptional repressor PaaX-like N-terminal" evidence="1">
    <location>
        <begin position="8"/>
        <end position="76"/>
    </location>
</feature>
<dbReference type="InterPro" id="IPR013225">
    <property type="entry name" value="PaaX_C"/>
</dbReference>
<evidence type="ECO:0000313" key="5">
    <source>
        <dbReference type="Proteomes" id="UP001501444"/>
    </source>
</evidence>
<reference evidence="4 5" key="1">
    <citation type="journal article" date="2019" name="Int. J. Syst. Evol. Microbiol.">
        <title>The Global Catalogue of Microorganisms (GCM) 10K type strain sequencing project: providing services to taxonomists for standard genome sequencing and annotation.</title>
        <authorList>
            <consortium name="The Broad Institute Genomics Platform"/>
            <consortium name="The Broad Institute Genome Sequencing Center for Infectious Disease"/>
            <person name="Wu L."/>
            <person name="Ma J."/>
        </authorList>
    </citation>
    <scope>NUCLEOTIDE SEQUENCE [LARGE SCALE GENOMIC DNA]</scope>
    <source>
        <strain evidence="4 5">JCM 3272</strain>
    </source>
</reference>
<feature type="domain" description="Transcriptional repressor PaaX-like C-terminal" evidence="2">
    <location>
        <begin position="181"/>
        <end position="268"/>
    </location>
</feature>
<comment type="caution">
    <text evidence="4">The sequence shown here is derived from an EMBL/GenBank/DDBJ whole genome shotgun (WGS) entry which is preliminary data.</text>
</comment>
<keyword evidence="5" id="KW-1185">Reference proteome</keyword>